<evidence type="ECO:0000313" key="3">
    <source>
        <dbReference type="EMBL" id="THG35453.1"/>
    </source>
</evidence>
<dbReference type="InterPro" id="IPR003675">
    <property type="entry name" value="Rce1/LyrA-like_dom"/>
</dbReference>
<feature type="transmembrane region" description="Helical" evidence="1">
    <location>
        <begin position="179"/>
        <end position="200"/>
    </location>
</feature>
<comment type="caution">
    <text evidence="3">The sequence shown here is derived from an EMBL/GenBank/DDBJ whole genome shotgun (WGS) entry which is preliminary data.</text>
</comment>
<dbReference type="AlphaFoldDB" id="A0A4S4FXA2"/>
<dbReference type="GO" id="GO:0006508">
    <property type="term" value="P:proteolysis"/>
    <property type="evidence" value="ECO:0007669"/>
    <property type="project" value="UniProtKB-KW"/>
</dbReference>
<gene>
    <name evidence="3" type="ORF">E6C70_05250</name>
</gene>
<evidence type="ECO:0000256" key="1">
    <source>
        <dbReference type="SAM" id="Phobius"/>
    </source>
</evidence>
<dbReference type="OrthoDB" id="254800at2"/>
<feature type="transmembrane region" description="Helical" evidence="1">
    <location>
        <begin position="155"/>
        <end position="173"/>
    </location>
</feature>
<organism evidence="3 4">
    <name type="scientific">Orlajensenia flava</name>
    <dbReference type="NCBI Taxonomy" id="2565934"/>
    <lineage>
        <taxon>Bacteria</taxon>
        <taxon>Bacillati</taxon>
        <taxon>Actinomycetota</taxon>
        <taxon>Actinomycetes</taxon>
        <taxon>Micrococcales</taxon>
        <taxon>Microbacteriaceae</taxon>
        <taxon>Orlajensenia</taxon>
    </lineage>
</organism>
<dbReference type="PANTHER" id="PTHR36435:SF1">
    <property type="entry name" value="CAAX AMINO TERMINAL PROTEASE FAMILY PROTEIN"/>
    <property type="match status" value="1"/>
</dbReference>
<dbReference type="EMBL" id="SSSN01000003">
    <property type="protein sequence ID" value="THG35453.1"/>
    <property type="molecule type" value="Genomic_DNA"/>
</dbReference>
<keyword evidence="4" id="KW-1185">Reference proteome</keyword>
<feature type="transmembrane region" description="Helical" evidence="1">
    <location>
        <begin position="68"/>
        <end position="92"/>
    </location>
</feature>
<dbReference type="GO" id="GO:0008237">
    <property type="term" value="F:metallopeptidase activity"/>
    <property type="evidence" value="ECO:0007669"/>
    <property type="project" value="UniProtKB-KW"/>
</dbReference>
<name>A0A4S4FXA2_9MICO</name>
<keyword evidence="1" id="KW-1133">Transmembrane helix</keyword>
<dbReference type="PANTHER" id="PTHR36435">
    <property type="entry name" value="SLR1288 PROTEIN"/>
    <property type="match status" value="1"/>
</dbReference>
<keyword evidence="3" id="KW-0482">Metalloprotease</keyword>
<proteinExistence type="predicted"/>
<reference evidence="3 4" key="1">
    <citation type="submission" date="2019-04" db="EMBL/GenBank/DDBJ databases">
        <authorList>
            <person name="Jiang L."/>
        </authorList>
    </citation>
    <scope>NUCLEOTIDE SEQUENCE [LARGE SCALE GENOMIC DNA]</scope>
    <source>
        <strain evidence="3 4">YIM 131861</strain>
    </source>
</reference>
<feature type="transmembrane region" description="Helical" evidence="1">
    <location>
        <begin position="207"/>
        <end position="224"/>
    </location>
</feature>
<keyword evidence="3" id="KW-0645">Protease</keyword>
<dbReference type="Proteomes" id="UP000307380">
    <property type="component" value="Unassembled WGS sequence"/>
</dbReference>
<accession>A0A4S4FXA2</accession>
<evidence type="ECO:0000259" key="2">
    <source>
        <dbReference type="Pfam" id="PF02517"/>
    </source>
</evidence>
<dbReference type="Pfam" id="PF02517">
    <property type="entry name" value="Rce1-like"/>
    <property type="match status" value="1"/>
</dbReference>
<dbReference type="GO" id="GO:0080120">
    <property type="term" value="P:CAAX-box protein maturation"/>
    <property type="evidence" value="ECO:0007669"/>
    <property type="project" value="UniProtKB-ARBA"/>
</dbReference>
<protein>
    <submittedName>
        <fullName evidence="3">CPBP family intramembrane metalloprotease</fullName>
    </submittedName>
</protein>
<dbReference type="InterPro" id="IPR052710">
    <property type="entry name" value="CAAX_protease"/>
</dbReference>
<keyword evidence="1" id="KW-0812">Transmembrane</keyword>
<feature type="transmembrane region" description="Helical" evidence="1">
    <location>
        <begin position="28"/>
        <end position="47"/>
    </location>
</feature>
<feature type="domain" description="CAAX prenyl protease 2/Lysostaphin resistance protein A-like" evidence="2">
    <location>
        <begin position="111"/>
        <end position="217"/>
    </location>
</feature>
<keyword evidence="3" id="KW-0378">Hydrolase</keyword>
<evidence type="ECO:0000313" key="4">
    <source>
        <dbReference type="Proteomes" id="UP000307380"/>
    </source>
</evidence>
<dbReference type="GO" id="GO:0004175">
    <property type="term" value="F:endopeptidase activity"/>
    <property type="evidence" value="ECO:0007669"/>
    <property type="project" value="UniProtKB-ARBA"/>
</dbReference>
<sequence>MGFMFVSALVPLAIVASGFRPHLGLVWAGVATFGPYAIAAGCAVFAARRWGTGSPAGSYGLRFRWWDLLFALAAVFAYFVIVTLVSATVVLVCGRPSGHSNVMHSPIAAVNILTVILAVLVAPVVEELVFRGMLLRALQRSLAGAAPSAGRSHGASVAAVAITAAAFAALHLPQLAFGVSPLIAVSTFVMGALFGTAAVLTGRIGTGIIAHALVNAIVASTVLLH</sequence>
<feature type="transmembrane region" description="Helical" evidence="1">
    <location>
        <begin position="112"/>
        <end position="134"/>
    </location>
</feature>
<keyword evidence="1" id="KW-0472">Membrane</keyword>